<dbReference type="Pfam" id="PF00271">
    <property type="entry name" value="Helicase_C"/>
    <property type="match status" value="1"/>
</dbReference>
<sequence>MPPKRKRSTEVVSATADKEISKFQDIKSWPAVFTQYLSLFKALNVLFGFLEGRVSSTTLSLTSVKSSVDGSYMLREQGLTVEDVAALGFISPGMVRCRKDEDGEIMVDFGPAKAKKKSEITKDRDKLPPKIIKMSDIPKLIERREKAFVEAVIQILKKCEKKFLICDLQHLDPVQALENGKADYLPDPPSSPTVNRQPSTHITERPFISNLLEQIKDAPFYEEQLVPDGRRTWPERCPKYGDLNANISPAIWRALSSTRNITTLYCHQAEAINALCDGEDVIVTTSTASGKSLIYQIPVLDALLKDNTSKAMYIFPTKALAQDQLRSLQDIISACEGIEDVKTSTFDGDTPSEHRRHIRETANIIFTNPDMLHHSILPNFLQWSHFLENLKFVVVDELHVYNGLFGSNVALIMRRLRRLCHLVGNYDVRFASCSATIGNAAQHMKAIFGLHHVHLVNEDGAPCGSKEFVLWNPPVINQFEPKLGRKSSIQEAAFVLEYLISCGIRTIVFCKVRKTCELLMKQVRSNLQGNLRQDMLKRVMSYRGGYTPQDRRRIERQMFSGELLAVIATNALELGVDIGSLDAVIMLGVPWSVSAMWQQSGRAGRRNNDSLSLLIGAENPMDQFYMNHPEELYNQPMSDTAIDIENPITLEGHLQCAALEKPIDLSTDLVYFGQAAESICREHLRRDPSDPLYRCHPRFLPTPSKFVSIRSTTEETYTVVDVTNGKHIIIEEVEANRVPFELYEGWYNVIKCTCPGGTNKLISPSGAIFIHQGVTYLVDECNVDQCYARVRRVNVDWITRQRDFTDVDASDVERSRLMIEGQRLFYGKLKGMDYVSTHVYGYYKVDKRNHILDAVDVYMDPIVRNSNGLWVDVPIRALNDMADLDINIAASIHAAGHLLVSKIPTFAYSPVGDVRTECKSPLAKRQRPARISLYEPEACGTTGRAYPVFERLLYAAYETITTCQCKEGCPQCVHYAQCSEQNLLCNKQGAIIILREILAKRV</sequence>
<feature type="domain" description="Helicase ATP-binding" evidence="3">
    <location>
        <begin position="272"/>
        <end position="455"/>
    </location>
</feature>
<dbReference type="AlphaFoldDB" id="A0A8H7UHG7"/>
<keyword evidence="1" id="KW-0547">Nucleotide-binding</keyword>
<dbReference type="SMART" id="SM00487">
    <property type="entry name" value="DEXDc"/>
    <property type="match status" value="1"/>
</dbReference>
<dbReference type="GO" id="GO:0043138">
    <property type="term" value="F:3'-5' DNA helicase activity"/>
    <property type="evidence" value="ECO:0007669"/>
    <property type="project" value="TreeGrafter"/>
</dbReference>
<protein>
    <recommendedName>
        <fullName evidence="7">P-loop containing nucleoside triphosphate hydrolase protein</fullName>
    </recommendedName>
</protein>
<dbReference type="InterPro" id="IPR027417">
    <property type="entry name" value="P-loop_NTPase"/>
</dbReference>
<dbReference type="PANTHER" id="PTHR47957:SF3">
    <property type="entry name" value="ATP-DEPENDENT HELICASE HRQ1"/>
    <property type="match status" value="1"/>
</dbReference>
<dbReference type="Pfam" id="PF09369">
    <property type="entry name" value="MZB"/>
    <property type="match status" value="1"/>
</dbReference>
<dbReference type="Gene3D" id="3.40.50.300">
    <property type="entry name" value="P-loop containing nucleotide triphosphate hydrolases"/>
    <property type="match status" value="2"/>
</dbReference>
<evidence type="ECO:0000259" key="3">
    <source>
        <dbReference type="PROSITE" id="PS51192"/>
    </source>
</evidence>
<keyword evidence="2" id="KW-0067">ATP-binding</keyword>
<dbReference type="GO" id="GO:0036297">
    <property type="term" value="P:interstrand cross-link repair"/>
    <property type="evidence" value="ECO:0007669"/>
    <property type="project" value="TreeGrafter"/>
</dbReference>
<name>A0A8H7UHG7_MORIS</name>
<dbReference type="InterPro" id="IPR055227">
    <property type="entry name" value="HRQ1_WHD"/>
</dbReference>
<dbReference type="InterPro" id="IPR001650">
    <property type="entry name" value="Helicase_C-like"/>
</dbReference>
<dbReference type="InterPro" id="IPR018973">
    <property type="entry name" value="MZB"/>
</dbReference>
<evidence type="ECO:0000313" key="6">
    <source>
        <dbReference type="Proteomes" id="UP000654370"/>
    </source>
</evidence>
<dbReference type="CDD" id="cd17923">
    <property type="entry name" value="DEXHc_Hrq1-like"/>
    <property type="match status" value="1"/>
</dbReference>
<comment type="caution">
    <text evidence="5">The sequence shown here is derived from an EMBL/GenBank/DDBJ whole genome shotgun (WGS) entry which is preliminary data.</text>
</comment>
<evidence type="ECO:0008006" key="7">
    <source>
        <dbReference type="Google" id="ProtNLM"/>
    </source>
</evidence>
<dbReference type="GO" id="GO:0005524">
    <property type="term" value="F:ATP binding"/>
    <property type="evidence" value="ECO:0007669"/>
    <property type="project" value="UniProtKB-KW"/>
</dbReference>
<evidence type="ECO:0000259" key="4">
    <source>
        <dbReference type="PROSITE" id="PS51194"/>
    </source>
</evidence>
<dbReference type="PROSITE" id="PS51192">
    <property type="entry name" value="HELICASE_ATP_BIND_1"/>
    <property type="match status" value="1"/>
</dbReference>
<evidence type="ECO:0000256" key="2">
    <source>
        <dbReference type="ARBA" id="ARBA00022840"/>
    </source>
</evidence>
<dbReference type="GO" id="GO:0005634">
    <property type="term" value="C:nucleus"/>
    <property type="evidence" value="ECO:0007669"/>
    <property type="project" value="TreeGrafter"/>
</dbReference>
<dbReference type="SMART" id="SM00490">
    <property type="entry name" value="HELICc"/>
    <property type="match status" value="1"/>
</dbReference>
<organism evidence="5 6">
    <name type="scientific">Mortierella isabellina</name>
    <name type="common">Filamentous fungus</name>
    <name type="synonym">Umbelopsis isabellina</name>
    <dbReference type="NCBI Taxonomy" id="91625"/>
    <lineage>
        <taxon>Eukaryota</taxon>
        <taxon>Fungi</taxon>
        <taxon>Fungi incertae sedis</taxon>
        <taxon>Mucoromycota</taxon>
        <taxon>Mucoromycotina</taxon>
        <taxon>Umbelopsidomycetes</taxon>
        <taxon>Umbelopsidales</taxon>
        <taxon>Umbelopsidaceae</taxon>
        <taxon>Umbelopsis</taxon>
    </lineage>
</organism>
<dbReference type="PROSITE" id="PS51194">
    <property type="entry name" value="HELICASE_CTER"/>
    <property type="match status" value="1"/>
</dbReference>
<dbReference type="SUPFAM" id="SSF52540">
    <property type="entry name" value="P-loop containing nucleoside triphosphate hydrolases"/>
    <property type="match status" value="1"/>
</dbReference>
<dbReference type="GO" id="GO:0006289">
    <property type="term" value="P:nucleotide-excision repair"/>
    <property type="evidence" value="ECO:0007669"/>
    <property type="project" value="TreeGrafter"/>
</dbReference>
<accession>A0A8H7UHG7</accession>
<dbReference type="Proteomes" id="UP000654370">
    <property type="component" value="Unassembled WGS sequence"/>
</dbReference>
<dbReference type="CDD" id="cd18797">
    <property type="entry name" value="SF2_C_Hrq"/>
    <property type="match status" value="1"/>
</dbReference>
<keyword evidence="6" id="KW-1185">Reference proteome</keyword>
<evidence type="ECO:0000313" key="5">
    <source>
        <dbReference type="EMBL" id="KAG2180023.1"/>
    </source>
</evidence>
<gene>
    <name evidence="5" type="ORF">INT43_003810</name>
</gene>
<feature type="domain" description="Helicase C-terminal" evidence="4">
    <location>
        <begin position="494"/>
        <end position="648"/>
    </location>
</feature>
<dbReference type="InterPro" id="IPR011545">
    <property type="entry name" value="DEAD/DEAH_box_helicase_dom"/>
</dbReference>
<dbReference type="Pfam" id="PF00270">
    <property type="entry name" value="DEAD"/>
    <property type="match status" value="1"/>
</dbReference>
<dbReference type="PANTHER" id="PTHR47957">
    <property type="entry name" value="ATP-DEPENDENT HELICASE HRQ1"/>
    <property type="match status" value="1"/>
</dbReference>
<dbReference type="Pfam" id="PF22982">
    <property type="entry name" value="WHD_HRQ1"/>
    <property type="match status" value="1"/>
</dbReference>
<proteinExistence type="predicted"/>
<dbReference type="EMBL" id="JAEPQZ010000006">
    <property type="protein sequence ID" value="KAG2180023.1"/>
    <property type="molecule type" value="Genomic_DNA"/>
</dbReference>
<dbReference type="OrthoDB" id="18781at2759"/>
<reference evidence="5" key="1">
    <citation type="submission" date="2020-12" db="EMBL/GenBank/DDBJ databases">
        <title>Metabolic potential, ecology and presence of endohyphal bacteria is reflected in genomic diversity of Mucoromycotina.</title>
        <authorList>
            <person name="Muszewska A."/>
            <person name="Okrasinska A."/>
            <person name="Steczkiewicz K."/>
            <person name="Drgas O."/>
            <person name="Orlowska M."/>
            <person name="Perlinska-Lenart U."/>
            <person name="Aleksandrzak-Piekarczyk T."/>
            <person name="Szatraj K."/>
            <person name="Zielenkiewicz U."/>
            <person name="Pilsyk S."/>
            <person name="Malc E."/>
            <person name="Mieczkowski P."/>
            <person name="Kruszewska J.S."/>
            <person name="Biernat P."/>
            <person name="Pawlowska J."/>
        </authorList>
    </citation>
    <scope>NUCLEOTIDE SEQUENCE</scope>
    <source>
        <strain evidence="5">WA0000067209</strain>
    </source>
</reference>
<dbReference type="InterPro" id="IPR014001">
    <property type="entry name" value="Helicase_ATP-bd"/>
</dbReference>
<evidence type="ECO:0000256" key="1">
    <source>
        <dbReference type="ARBA" id="ARBA00022741"/>
    </source>
</evidence>
<dbReference type="GO" id="GO:0003676">
    <property type="term" value="F:nucleic acid binding"/>
    <property type="evidence" value="ECO:0007669"/>
    <property type="project" value="InterPro"/>
</dbReference>